<dbReference type="OrthoDB" id="884043at2"/>
<accession>A0A4Z0MLT6</accession>
<dbReference type="RefSeq" id="WP_135530595.1">
    <property type="nucleotide sequence ID" value="NZ_SRKZ01000003.1"/>
</dbReference>
<keyword evidence="2" id="KW-1185">Reference proteome</keyword>
<dbReference type="Proteomes" id="UP000298284">
    <property type="component" value="Unassembled WGS sequence"/>
</dbReference>
<protein>
    <submittedName>
        <fullName evidence="1">Uncharacterized protein</fullName>
    </submittedName>
</protein>
<sequence>MKQRSSTFSEVEQIVKLLEHQQAWRSRAGSGTGSIFTLQFGPALFNDHTQGEFSLMVYCAWRIVEGSTTICTWREDAESILAPMLKDLEGAHVSKANLSEWGDLTIDFNIGHSLQIWSEAHSEYPENWSIGYQGSGHYSMEIGKGFIYEKSEPQAANGD</sequence>
<proteinExistence type="predicted"/>
<dbReference type="EMBL" id="SRKZ01000003">
    <property type="protein sequence ID" value="TGD80446.1"/>
    <property type="molecule type" value="Genomic_DNA"/>
</dbReference>
<organism evidence="1 2">
    <name type="scientific">Hymenobacter wooponensis</name>
    <dbReference type="NCBI Taxonomy" id="1525360"/>
    <lineage>
        <taxon>Bacteria</taxon>
        <taxon>Pseudomonadati</taxon>
        <taxon>Bacteroidota</taxon>
        <taxon>Cytophagia</taxon>
        <taxon>Cytophagales</taxon>
        <taxon>Hymenobacteraceae</taxon>
        <taxon>Hymenobacter</taxon>
    </lineage>
</organism>
<gene>
    <name evidence="1" type="ORF">EU557_11445</name>
</gene>
<reference evidence="1 2" key="1">
    <citation type="submission" date="2019-04" db="EMBL/GenBank/DDBJ databases">
        <authorList>
            <person name="Feng G."/>
            <person name="Zhang J."/>
            <person name="Zhu H."/>
        </authorList>
    </citation>
    <scope>NUCLEOTIDE SEQUENCE [LARGE SCALE GENOMIC DNA]</scope>
    <source>
        <strain evidence="1 2">JCM 19491</strain>
    </source>
</reference>
<name>A0A4Z0MLT6_9BACT</name>
<evidence type="ECO:0000313" key="2">
    <source>
        <dbReference type="Proteomes" id="UP000298284"/>
    </source>
</evidence>
<evidence type="ECO:0000313" key="1">
    <source>
        <dbReference type="EMBL" id="TGD80446.1"/>
    </source>
</evidence>
<dbReference type="AlphaFoldDB" id="A0A4Z0MLT6"/>
<comment type="caution">
    <text evidence="1">The sequence shown here is derived from an EMBL/GenBank/DDBJ whole genome shotgun (WGS) entry which is preliminary data.</text>
</comment>